<protein>
    <submittedName>
        <fullName evidence="1">Uncharacterized protein</fullName>
    </submittedName>
</protein>
<comment type="caution">
    <text evidence="1">The sequence shown here is derived from an EMBL/GenBank/DDBJ whole genome shotgun (WGS) entry which is preliminary data.</text>
</comment>
<name>A0ABR1R594_9PEZI</name>
<proteinExistence type="predicted"/>
<dbReference type="EMBL" id="JAQQWI010000018">
    <property type="protein sequence ID" value="KAK8000907.1"/>
    <property type="molecule type" value="Genomic_DNA"/>
</dbReference>
<accession>A0ABR1R594</accession>
<dbReference type="Proteomes" id="UP001396898">
    <property type="component" value="Unassembled WGS sequence"/>
</dbReference>
<organism evidence="1 2">
    <name type="scientific">Apiospora marii</name>
    <dbReference type="NCBI Taxonomy" id="335849"/>
    <lineage>
        <taxon>Eukaryota</taxon>
        <taxon>Fungi</taxon>
        <taxon>Dikarya</taxon>
        <taxon>Ascomycota</taxon>
        <taxon>Pezizomycotina</taxon>
        <taxon>Sordariomycetes</taxon>
        <taxon>Xylariomycetidae</taxon>
        <taxon>Amphisphaeriales</taxon>
        <taxon>Apiosporaceae</taxon>
        <taxon>Apiospora</taxon>
    </lineage>
</organism>
<reference evidence="1 2" key="1">
    <citation type="submission" date="2023-01" db="EMBL/GenBank/DDBJ databases">
        <title>Analysis of 21 Apiospora genomes using comparative genomics revels a genus with tremendous synthesis potential of carbohydrate active enzymes and secondary metabolites.</title>
        <authorList>
            <person name="Sorensen T."/>
        </authorList>
    </citation>
    <scope>NUCLEOTIDE SEQUENCE [LARGE SCALE GENOMIC DNA]</scope>
    <source>
        <strain evidence="1 2">CBS 20057</strain>
    </source>
</reference>
<evidence type="ECO:0000313" key="1">
    <source>
        <dbReference type="EMBL" id="KAK8000907.1"/>
    </source>
</evidence>
<gene>
    <name evidence="1" type="ORF">PG991_013129</name>
</gene>
<keyword evidence="2" id="KW-1185">Reference proteome</keyword>
<sequence>MHLCASDSTLKYEWVVRHLSQSHNFLSEIRLEMHNTASISSPASVWTGPRFGGKARTQALVETCPSFQREYNALPLFVPCATSL</sequence>
<evidence type="ECO:0000313" key="2">
    <source>
        <dbReference type="Proteomes" id="UP001396898"/>
    </source>
</evidence>